<feature type="compositionally biased region" description="Low complexity" evidence="2">
    <location>
        <begin position="254"/>
        <end position="289"/>
    </location>
</feature>
<protein>
    <recommendedName>
        <fullName evidence="3">Rho-GAP domain-containing protein</fullName>
    </recommendedName>
</protein>
<dbReference type="PANTHER" id="PTHR14130:SF3">
    <property type="entry name" value="RHO GTPASE-ACTIVATING PROTEIN 17"/>
    <property type="match status" value="1"/>
</dbReference>
<dbReference type="InterPro" id="IPR047165">
    <property type="entry name" value="RHG17/44/SH3BP1-like"/>
</dbReference>
<feature type="compositionally biased region" description="Pro residues" evidence="2">
    <location>
        <begin position="333"/>
        <end position="349"/>
    </location>
</feature>
<evidence type="ECO:0000313" key="4">
    <source>
        <dbReference type="EMBL" id="MEQ2188002.1"/>
    </source>
</evidence>
<feature type="compositionally biased region" description="Polar residues" evidence="2">
    <location>
        <begin position="150"/>
        <end position="162"/>
    </location>
</feature>
<dbReference type="PANTHER" id="PTHR14130">
    <property type="entry name" value="3BP-1 RELATED RHOGAP"/>
    <property type="match status" value="1"/>
</dbReference>
<feature type="compositionally biased region" description="Pro residues" evidence="2">
    <location>
        <begin position="303"/>
        <end position="322"/>
    </location>
</feature>
<feature type="compositionally biased region" description="Pro residues" evidence="2">
    <location>
        <begin position="238"/>
        <end position="250"/>
    </location>
</feature>
<keyword evidence="5" id="KW-1185">Reference proteome</keyword>
<name>A0ABV0PXN5_9TELE</name>
<dbReference type="InterPro" id="IPR000198">
    <property type="entry name" value="RhoGAP_dom"/>
</dbReference>
<dbReference type="EMBL" id="JAHRIO010090583">
    <property type="protein sequence ID" value="MEQ2188002.1"/>
    <property type="molecule type" value="Genomic_DNA"/>
</dbReference>
<sequence>TTDIDKVPMRLISSNREPELHPVIADKYLVKFLAKLAQDSEANKMTPSNISIVLGPNLLWAKTEGSLAEMAAATSVHVVAIIEPIIQHADWFFPEDVEFNVSGMFVMPTPASNHNHPDYDCSTIERKRPGSMVPGHGATQAPQSLAEAQPQPSAGGSGQDATQHSLVQGLAALAAAQQLLAQHTEELSNPKLRDSAPAPTPVPQRNGSGGGGSSGTSGTGSMGPSPHMTRRGTKKQAPAPPKPSNPPPGQPLTSVNYPSSSGSSQSLSPTSRPLSIHSPTSPASPTQQPCATPRRHSNNQPPIHAPNHPPPEPPTHPSPPATQPCGDQHCMEPSPPGTPTPPDTPPPPTAATTSQDAGAPPSQSPYQSGSLPRPRPVPKPRNRPSIPPPPQPTALSSESNGLCATAYKMMGGFLL</sequence>
<accession>A0ABV0PXN5</accession>
<feature type="compositionally biased region" description="Gly residues" evidence="2">
    <location>
        <begin position="207"/>
        <end position="221"/>
    </location>
</feature>
<evidence type="ECO:0000256" key="1">
    <source>
        <dbReference type="ARBA" id="ARBA00022468"/>
    </source>
</evidence>
<comment type="caution">
    <text evidence="4">The sequence shown here is derived from an EMBL/GenBank/DDBJ whole genome shotgun (WGS) entry which is preliminary data.</text>
</comment>
<dbReference type="Proteomes" id="UP001476798">
    <property type="component" value="Unassembled WGS sequence"/>
</dbReference>
<feature type="non-terminal residue" evidence="4">
    <location>
        <position position="1"/>
    </location>
</feature>
<reference evidence="4 5" key="1">
    <citation type="submission" date="2021-06" db="EMBL/GenBank/DDBJ databases">
        <authorList>
            <person name="Palmer J.M."/>
        </authorList>
    </citation>
    <scope>NUCLEOTIDE SEQUENCE [LARGE SCALE GENOMIC DNA]</scope>
    <source>
        <strain evidence="4 5">GA_2019</strain>
        <tissue evidence="4">Muscle</tissue>
    </source>
</reference>
<keyword evidence="1" id="KW-0343">GTPase activation</keyword>
<organism evidence="4 5">
    <name type="scientific">Goodea atripinnis</name>
    <dbReference type="NCBI Taxonomy" id="208336"/>
    <lineage>
        <taxon>Eukaryota</taxon>
        <taxon>Metazoa</taxon>
        <taxon>Chordata</taxon>
        <taxon>Craniata</taxon>
        <taxon>Vertebrata</taxon>
        <taxon>Euteleostomi</taxon>
        <taxon>Actinopterygii</taxon>
        <taxon>Neopterygii</taxon>
        <taxon>Teleostei</taxon>
        <taxon>Neoteleostei</taxon>
        <taxon>Acanthomorphata</taxon>
        <taxon>Ovalentaria</taxon>
        <taxon>Atherinomorphae</taxon>
        <taxon>Cyprinodontiformes</taxon>
        <taxon>Goodeidae</taxon>
        <taxon>Goodea</taxon>
    </lineage>
</organism>
<evidence type="ECO:0000313" key="5">
    <source>
        <dbReference type="Proteomes" id="UP001476798"/>
    </source>
</evidence>
<evidence type="ECO:0000256" key="2">
    <source>
        <dbReference type="SAM" id="MobiDB-lite"/>
    </source>
</evidence>
<dbReference type="InterPro" id="IPR008936">
    <property type="entry name" value="Rho_GTPase_activation_prot"/>
</dbReference>
<evidence type="ECO:0000259" key="3">
    <source>
        <dbReference type="PROSITE" id="PS50238"/>
    </source>
</evidence>
<dbReference type="SUPFAM" id="SSF48350">
    <property type="entry name" value="GTPase activation domain, GAP"/>
    <property type="match status" value="1"/>
</dbReference>
<feature type="region of interest" description="Disordered" evidence="2">
    <location>
        <begin position="187"/>
        <end position="400"/>
    </location>
</feature>
<dbReference type="PROSITE" id="PS50238">
    <property type="entry name" value="RHOGAP"/>
    <property type="match status" value="1"/>
</dbReference>
<dbReference type="Pfam" id="PF00620">
    <property type="entry name" value="RhoGAP"/>
    <property type="match status" value="1"/>
</dbReference>
<proteinExistence type="predicted"/>
<gene>
    <name evidence="4" type="ORF">GOODEAATRI_010550</name>
</gene>
<feature type="compositionally biased region" description="Basic and acidic residues" evidence="2">
    <location>
        <begin position="115"/>
        <end position="128"/>
    </location>
</feature>
<feature type="domain" description="Rho-GAP" evidence="3">
    <location>
        <begin position="1"/>
        <end position="93"/>
    </location>
</feature>
<feature type="compositionally biased region" description="Pro residues" evidence="2">
    <location>
        <begin position="383"/>
        <end position="392"/>
    </location>
</feature>
<feature type="region of interest" description="Disordered" evidence="2">
    <location>
        <begin position="110"/>
        <end position="162"/>
    </location>
</feature>
<dbReference type="Gene3D" id="1.10.555.10">
    <property type="entry name" value="Rho GTPase activation protein"/>
    <property type="match status" value="1"/>
</dbReference>